<keyword evidence="6" id="KW-0479">Metal-binding</keyword>
<accession>A0A930UC74</accession>
<evidence type="ECO:0000256" key="4">
    <source>
        <dbReference type="ARBA" id="ARBA00012142"/>
    </source>
</evidence>
<evidence type="ECO:0000256" key="7">
    <source>
        <dbReference type="ARBA" id="ARBA00022741"/>
    </source>
</evidence>
<name>A0A930UC74_9GAMM</name>
<evidence type="ECO:0000313" key="18">
    <source>
        <dbReference type="Proteomes" id="UP000604381"/>
    </source>
</evidence>
<evidence type="ECO:0000256" key="12">
    <source>
        <dbReference type="ARBA" id="ARBA00023317"/>
    </source>
</evidence>
<dbReference type="PROSITE" id="PS00110">
    <property type="entry name" value="PYRUVATE_KINASE"/>
    <property type="match status" value="1"/>
</dbReference>
<evidence type="ECO:0000256" key="10">
    <source>
        <dbReference type="ARBA" id="ARBA00022842"/>
    </source>
</evidence>
<dbReference type="InterPro" id="IPR001697">
    <property type="entry name" value="Pyr_Knase"/>
</dbReference>
<evidence type="ECO:0000256" key="3">
    <source>
        <dbReference type="ARBA" id="ARBA00008663"/>
    </source>
</evidence>
<keyword evidence="12 17" id="KW-0670">Pyruvate</keyword>
<evidence type="ECO:0000256" key="9">
    <source>
        <dbReference type="ARBA" id="ARBA00022840"/>
    </source>
</evidence>
<keyword evidence="9" id="KW-0067">ATP-binding</keyword>
<proteinExistence type="inferred from homology"/>
<dbReference type="InterPro" id="IPR015795">
    <property type="entry name" value="Pyrv_Knase_C"/>
</dbReference>
<dbReference type="EMBL" id="JADHEI010000028">
    <property type="protein sequence ID" value="MBF2734893.1"/>
    <property type="molecule type" value="Genomic_DNA"/>
</dbReference>
<dbReference type="InterPro" id="IPR015806">
    <property type="entry name" value="Pyrv_Knase_insert_dom_sf"/>
</dbReference>
<evidence type="ECO:0000256" key="11">
    <source>
        <dbReference type="ARBA" id="ARBA00023152"/>
    </source>
</evidence>
<comment type="catalytic activity">
    <reaction evidence="14">
        <text>pyruvate + ATP = phosphoenolpyruvate + ADP + H(+)</text>
        <dbReference type="Rhea" id="RHEA:18157"/>
        <dbReference type="ChEBI" id="CHEBI:15361"/>
        <dbReference type="ChEBI" id="CHEBI:15378"/>
        <dbReference type="ChEBI" id="CHEBI:30616"/>
        <dbReference type="ChEBI" id="CHEBI:58702"/>
        <dbReference type="ChEBI" id="CHEBI:456216"/>
        <dbReference type="EC" id="2.7.1.40"/>
    </reaction>
</comment>
<protein>
    <recommendedName>
        <fullName evidence="4 13">Pyruvate kinase</fullName>
        <ecNumber evidence="4 13">2.7.1.40</ecNumber>
    </recommendedName>
</protein>
<evidence type="ECO:0000256" key="14">
    <source>
        <dbReference type="RuleBase" id="RU000504"/>
    </source>
</evidence>
<dbReference type="GO" id="GO:0005524">
    <property type="term" value="F:ATP binding"/>
    <property type="evidence" value="ECO:0007669"/>
    <property type="project" value="UniProtKB-KW"/>
</dbReference>
<keyword evidence="10 14" id="KW-0460">Magnesium</keyword>
<sequence>MTQPASYHLTKIVATLGPASDSKEMIGQLVDAGADLFRLNFSHGTHERHEMVLRLIRKVEEEKDRPIGVIADLQGPKLRVGALPEGGVPLVPGEEFILRLGDDPDEEGDEHGCCLPHPEIFKVAEEGTELLLDDGRLALRITSKGAETMTTEVVTGGLLKPRKGLNYPARYVPVSALTPKDREDLEFALEREVDWVALSFVQQAADIEEAKKLVAGRASLIAKIEKPQAVENFDSIVAATDAVMVARGDLGVEIAPERVPALQKQMINKCRAAGRPVIVATQMLESMTEASRPTRAETTDVATALYDGTDAVMLSAESASGKYPREAVEFMRRILISTEADPEYRRSLERARLDLDDSAPVAIVAAACRVAEVLKASAIVSFSKTGKTTLRASQQRPVCPLLGLSPLQRTARMATLCWGVRNIQAPDLSSDDDDMVARASEAALKSGFAAPGDTLAITAGVPFGVPGRTNLLRLAVVGEKEPEPGQVK</sequence>
<dbReference type="SUPFAM" id="SSF52935">
    <property type="entry name" value="PK C-terminal domain-like"/>
    <property type="match status" value="1"/>
</dbReference>
<dbReference type="InterPro" id="IPR015793">
    <property type="entry name" value="Pyrv_Knase_brl"/>
</dbReference>
<dbReference type="Proteomes" id="UP000604381">
    <property type="component" value="Unassembled WGS sequence"/>
</dbReference>
<dbReference type="Gene3D" id="3.20.20.60">
    <property type="entry name" value="Phosphoenolpyruvate-binding domains"/>
    <property type="match status" value="1"/>
</dbReference>
<dbReference type="PRINTS" id="PR01050">
    <property type="entry name" value="PYRUVTKNASE"/>
</dbReference>
<dbReference type="NCBIfam" id="NF004978">
    <property type="entry name" value="PRK06354.1"/>
    <property type="match status" value="1"/>
</dbReference>
<dbReference type="Gene3D" id="2.40.33.10">
    <property type="entry name" value="PK beta-barrel domain-like"/>
    <property type="match status" value="1"/>
</dbReference>
<comment type="caution">
    <text evidence="17">The sequence shown here is derived from an EMBL/GenBank/DDBJ whole genome shotgun (WGS) entry which is preliminary data.</text>
</comment>
<organism evidence="17 18">
    <name type="scientific">Candidatus Amphirhobacter heronislandensis</name>
    <dbReference type="NCBI Taxonomy" id="1732024"/>
    <lineage>
        <taxon>Bacteria</taxon>
        <taxon>Pseudomonadati</taxon>
        <taxon>Pseudomonadota</taxon>
        <taxon>Gammaproteobacteria</taxon>
        <taxon>Candidatus Tethybacterales</taxon>
        <taxon>Candidatus Tethybacteraceae</taxon>
        <taxon>Candidatus Amphirhobacter</taxon>
    </lineage>
</organism>
<dbReference type="InterPro" id="IPR015813">
    <property type="entry name" value="Pyrv/PenolPyrv_kinase-like_dom"/>
</dbReference>
<keyword evidence="11 14" id="KW-0324">Glycolysis</keyword>
<keyword evidence="8 14" id="KW-0418">Kinase</keyword>
<keyword evidence="7" id="KW-0547">Nucleotide-binding</keyword>
<evidence type="ECO:0000256" key="2">
    <source>
        <dbReference type="ARBA" id="ARBA00004997"/>
    </source>
</evidence>
<evidence type="ECO:0000256" key="13">
    <source>
        <dbReference type="NCBIfam" id="TIGR01064"/>
    </source>
</evidence>
<comment type="pathway">
    <text evidence="2 14">Carbohydrate degradation; glycolysis; pyruvate from D-glyceraldehyde 3-phosphate: step 5/5.</text>
</comment>
<evidence type="ECO:0000256" key="1">
    <source>
        <dbReference type="ARBA" id="ARBA00001958"/>
    </source>
</evidence>
<dbReference type="AlphaFoldDB" id="A0A930UC74"/>
<dbReference type="SUPFAM" id="SSF51621">
    <property type="entry name" value="Phosphoenolpyruvate/pyruvate domain"/>
    <property type="match status" value="1"/>
</dbReference>
<evidence type="ECO:0000313" key="17">
    <source>
        <dbReference type="EMBL" id="MBF2734893.1"/>
    </source>
</evidence>
<keyword evidence="5 14" id="KW-0808">Transferase</keyword>
<dbReference type="PANTHER" id="PTHR11817">
    <property type="entry name" value="PYRUVATE KINASE"/>
    <property type="match status" value="1"/>
</dbReference>
<dbReference type="InterPro" id="IPR011037">
    <property type="entry name" value="Pyrv_Knase-like_insert_dom_sf"/>
</dbReference>
<comment type="similarity">
    <text evidence="3 14">Belongs to the pyruvate kinase family.</text>
</comment>
<reference evidence="17" key="1">
    <citation type="submission" date="2020-10" db="EMBL/GenBank/DDBJ databases">
        <title>An improved Amphimedon queenslandica hologenome assembly reveals how three proteobacterial symbionts can extend the metabolic phenotypic of their marine sponge host.</title>
        <authorList>
            <person name="Degnan B."/>
            <person name="Degnan S."/>
            <person name="Xiang X."/>
        </authorList>
    </citation>
    <scope>NUCLEOTIDE SEQUENCE</scope>
    <source>
        <strain evidence="17">AqS2</strain>
    </source>
</reference>
<keyword evidence="18" id="KW-1185">Reference proteome</keyword>
<dbReference type="EC" id="2.7.1.40" evidence="4 13"/>
<dbReference type="SUPFAM" id="SSF50800">
    <property type="entry name" value="PK beta-barrel domain-like"/>
    <property type="match status" value="1"/>
</dbReference>
<evidence type="ECO:0000259" key="16">
    <source>
        <dbReference type="Pfam" id="PF02887"/>
    </source>
</evidence>
<dbReference type="GO" id="GO:0030955">
    <property type="term" value="F:potassium ion binding"/>
    <property type="evidence" value="ECO:0007669"/>
    <property type="project" value="UniProtKB-UniRule"/>
</dbReference>
<dbReference type="Gene3D" id="3.40.1380.20">
    <property type="entry name" value="Pyruvate kinase, C-terminal domain"/>
    <property type="match status" value="1"/>
</dbReference>
<evidence type="ECO:0000256" key="5">
    <source>
        <dbReference type="ARBA" id="ARBA00022679"/>
    </source>
</evidence>
<evidence type="ECO:0000256" key="8">
    <source>
        <dbReference type="ARBA" id="ARBA00022777"/>
    </source>
</evidence>
<feature type="domain" description="Pyruvate kinase barrel" evidence="15">
    <location>
        <begin position="10"/>
        <end position="328"/>
    </location>
</feature>
<dbReference type="GO" id="GO:0016301">
    <property type="term" value="F:kinase activity"/>
    <property type="evidence" value="ECO:0007669"/>
    <property type="project" value="UniProtKB-KW"/>
</dbReference>
<dbReference type="InterPro" id="IPR040442">
    <property type="entry name" value="Pyrv_kinase-like_dom_sf"/>
</dbReference>
<dbReference type="NCBIfam" id="TIGR01064">
    <property type="entry name" value="pyruv_kin"/>
    <property type="match status" value="1"/>
</dbReference>
<comment type="cofactor">
    <cofactor evidence="1">
        <name>K(+)</name>
        <dbReference type="ChEBI" id="CHEBI:29103"/>
    </cofactor>
</comment>
<feature type="domain" description="Pyruvate kinase C-terminal" evidence="16">
    <location>
        <begin position="362"/>
        <end position="474"/>
    </location>
</feature>
<dbReference type="NCBIfam" id="NF004491">
    <property type="entry name" value="PRK05826.1"/>
    <property type="match status" value="1"/>
</dbReference>
<evidence type="ECO:0000259" key="15">
    <source>
        <dbReference type="Pfam" id="PF00224"/>
    </source>
</evidence>
<dbReference type="GO" id="GO:0000287">
    <property type="term" value="F:magnesium ion binding"/>
    <property type="evidence" value="ECO:0007669"/>
    <property type="project" value="UniProtKB-UniRule"/>
</dbReference>
<evidence type="ECO:0000256" key="6">
    <source>
        <dbReference type="ARBA" id="ARBA00022723"/>
    </source>
</evidence>
<dbReference type="Pfam" id="PF00224">
    <property type="entry name" value="PK"/>
    <property type="match status" value="1"/>
</dbReference>
<dbReference type="InterPro" id="IPR018209">
    <property type="entry name" value="Pyrv_Knase_AS"/>
</dbReference>
<dbReference type="InterPro" id="IPR036918">
    <property type="entry name" value="Pyrv_Knase_C_sf"/>
</dbReference>
<gene>
    <name evidence="17" type="primary">pyk</name>
    <name evidence="17" type="ORF">ISN26_02215</name>
</gene>
<dbReference type="Pfam" id="PF02887">
    <property type="entry name" value="PK_C"/>
    <property type="match status" value="1"/>
</dbReference>
<dbReference type="GO" id="GO:0004743">
    <property type="term" value="F:pyruvate kinase activity"/>
    <property type="evidence" value="ECO:0007669"/>
    <property type="project" value="UniProtKB-UniRule"/>
</dbReference>